<feature type="domain" description="MaoC-like" evidence="1">
    <location>
        <begin position="197"/>
        <end position="295"/>
    </location>
</feature>
<dbReference type="SUPFAM" id="SSF54637">
    <property type="entry name" value="Thioesterase/thiol ester dehydrase-isomerase"/>
    <property type="match status" value="2"/>
</dbReference>
<dbReference type="Gene3D" id="3.10.129.10">
    <property type="entry name" value="Hotdog Thioesterase"/>
    <property type="match status" value="2"/>
</dbReference>
<dbReference type="GO" id="GO:0003857">
    <property type="term" value="F:(3S)-3-hydroxyacyl-CoA dehydrogenase (NAD+) activity"/>
    <property type="evidence" value="ECO:0007669"/>
    <property type="project" value="TreeGrafter"/>
</dbReference>
<dbReference type="AlphaFoldDB" id="A0A163JHD5"/>
<feature type="domain" description="Peroxisomal multifunctional enzyme type 2-like N-terminal" evidence="2">
    <location>
        <begin position="25"/>
        <end position="179"/>
    </location>
</feature>
<dbReference type="STRING" id="4829.A0A163JHD5"/>
<protein>
    <submittedName>
        <fullName evidence="3">Uncharacterized protein</fullName>
    </submittedName>
</protein>
<dbReference type="InterPro" id="IPR029069">
    <property type="entry name" value="HotDog_dom_sf"/>
</dbReference>
<organism evidence="3">
    <name type="scientific">Absidia glauca</name>
    <name type="common">Pin mould</name>
    <dbReference type="NCBI Taxonomy" id="4829"/>
    <lineage>
        <taxon>Eukaryota</taxon>
        <taxon>Fungi</taxon>
        <taxon>Fungi incertae sedis</taxon>
        <taxon>Mucoromycota</taxon>
        <taxon>Mucoromycotina</taxon>
        <taxon>Mucoromycetes</taxon>
        <taxon>Mucorales</taxon>
        <taxon>Cunninghamellaceae</taxon>
        <taxon>Absidia</taxon>
    </lineage>
</organism>
<accession>A0A163JHD5</accession>
<dbReference type="PANTHER" id="PTHR13078:SF57">
    <property type="entry name" value="DEHYDRATASE, PUTATIVE (AFU_ORTHOLOGUE AFUA_5G00640)-RELATED"/>
    <property type="match status" value="1"/>
</dbReference>
<name>A0A163JHD5_ABSGL</name>
<dbReference type="InParanoid" id="A0A163JHD5"/>
<dbReference type="OrthoDB" id="60204at2759"/>
<evidence type="ECO:0000259" key="1">
    <source>
        <dbReference type="Pfam" id="PF01575"/>
    </source>
</evidence>
<dbReference type="InterPro" id="IPR002539">
    <property type="entry name" value="MaoC-like_dom"/>
</dbReference>
<proteinExistence type="predicted"/>
<dbReference type="CDD" id="cd03448">
    <property type="entry name" value="HDE_HSD"/>
    <property type="match status" value="1"/>
</dbReference>
<evidence type="ECO:0000259" key="2">
    <source>
        <dbReference type="Pfam" id="PF22622"/>
    </source>
</evidence>
<evidence type="ECO:0000313" key="4">
    <source>
        <dbReference type="Proteomes" id="UP000078561"/>
    </source>
</evidence>
<dbReference type="GO" id="GO:0005777">
    <property type="term" value="C:peroxisome"/>
    <property type="evidence" value="ECO:0007669"/>
    <property type="project" value="TreeGrafter"/>
</dbReference>
<dbReference type="GO" id="GO:0004300">
    <property type="term" value="F:enoyl-CoA hydratase activity"/>
    <property type="evidence" value="ECO:0007669"/>
    <property type="project" value="TreeGrafter"/>
</dbReference>
<sequence>MPEGYSVNVEKAIGHKSASEIVACNRRDYLLYALSVGVPSTELQWLYENGKPTKERGITMTHSSSFHKDPKFGPLPCYPLSLLLKSDHWDVNVFTERFNAGGGIPGIPPYNPDAIVHGEQTLEVITPFPVLGGRFKSVKTCTGVYDKGSGMVIASRVDLYGESDNVHYCRMDSQMFVRGYGGWGGPKGPKGASYKPPSATPDATLDFNTGPHQALLYRLCGDFNPLHADPKVAQSVGLPTTILHGLCSYGRVGHAITELFAGNDRNRFKSISARFASPVLPGETVTFDLWKVPRDAHTFDVIFVGRVGDRVVLSNGHAVIANESNPSKL</sequence>
<reference evidence="3" key="1">
    <citation type="submission" date="2016-04" db="EMBL/GenBank/DDBJ databases">
        <authorList>
            <person name="Evans L.H."/>
            <person name="Alamgir A."/>
            <person name="Owens N."/>
            <person name="Weber N.D."/>
            <person name="Virtaneva K."/>
            <person name="Barbian K."/>
            <person name="Babar A."/>
            <person name="Rosenke K."/>
        </authorList>
    </citation>
    <scope>NUCLEOTIDE SEQUENCE [LARGE SCALE GENOMIC DNA]</scope>
    <source>
        <strain evidence="3">CBS 101.48</strain>
    </source>
</reference>
<dbReference type="GO" id="GO:0006635">
    <property type="term" value="P:fatty acid beta-oxidation"/>
    <property type="evidence" value="ECO:0007669"/>
    <property type="project" value="TreeGrafter"/>
</dbReference>
<dbReference type="Pfam" id="PF01575">
    <property type="entry name" value="MaoC_dehydratas"/>
    <property type="match status" value="1"/>
</dbReference>
<dbReference type="Pfam" id="PF22622">
    <property type="entry name" value="MFE-2_hydrat-2_N"/>
    <property type="match status" value="1"/>
</dbReference>
<dbReference type="Proteomes" id="UP000078561">
    <property type="component" value="Unassembled WGS sequence"/>
</dbReference>
<dbReference type="EMBL" id="LT553527">
    <property type="protein sequence ID" value="SAM01321.1"/>
    <property type="molecule type" value="Genomic_DNA"/>
</dbReference>
<dbReference type="PANTHER" id="PTHR13078">
    <property type="entry name" value="PEROXISOMAL MULTIFUNCTIONAL ENZYME TYPE 2-RELATED"/>
    <property type="match status" value="1"/>
</dbReference>
<dbReference type="OMA" id="WDVNSFV"/>
<dbReference type="GO" id="GO:0044594">
    <property type="term" value="F:17-beta-hydroxysteroid dehydrogenase (NAD+) activity"/>
    <property type="evidence" value="ECO:0007669"/>
    <property type="project" value="TreeGrafter"/>
</dbReference>
<dbReference type="InterPro" id="IPR054357">
    <property type="entry name" value="MFE-2_N"/>
</dbReference>
<gene>
    <name evidence="3" type="primary">ABSGL_07062.1 scaffold 8717</name>
</gene>
<evidence type="ECO:0000313" key="3">
    <source>
        <dbReference type="EMBL" id="SAM01321.1"/>
    </source>
</evidence>
<keyword evidence="4" id="KW-1185">Reference proteome</keyword>